<reference evidence="1" key="1">
    <citation type="journal article" date="2019" name="bioRxiv">
        <title>The Genome of the Zebra Mussel, Dreissena polymorpha: A Resource for Invasive Species Research.</title>
        <authorList>
            <person name="McCartney M.A."/>
            <person name="Auch B."/>
            <person name="Kono T."/>
            <person name="Mallez S."/>
            <person name="Zhang Y."/>
            <person name="Obille A."/>
            <person name="Becker A."/>
            <person name="Abrahante J.E."/>
            <person name="Garbe J."/>
            <person name="Badalamenti J.P."/>
            <person name="Herman A."/>
            <person name="Mangelson H."/>
            <person name="Liachko I."/>
            <person name="Sullivan S."/>
            <person name="Sone E.D."/>
            <person name="Koren S."/>
            <person name="Silverstein K.A.T."/>
            <person name="Beckman K.B."/>
            <person name="Gohl D.M."/>
        </authorList>
    </citation>
    <scope>NUCLEOTIDE SEQUENCE</scope>
    <source>
        <strain evidence="1">Duluth1</strain>
        <tissue evidence="1">Whole animal</tissue>
    </source>
</reference>
<organism evidence="1 2">
    <name type="scientific">Dreissena polymorpha</name>
    <name type="common">Zebra mussel</name>
    <name type="synonym">Mytilus polymorpha</name>
    <dbReference type="NCBI Taxonomy" id="45954"/>
    <lineage>
        <taxon>Eukaryota</taxon>
        <taxon>Metazoa</taxon>
        <taxon>Spiralia</taxon>
        <taxon>Lophotrochozoa</taxon>
        <taxon>Mollusca</taxon>
        <taxon>Bivalvia</taxon>
        <taxon>Autobranchia</taxon>
        <taxon>Heteroconchia</taxon>
        <taxon>Euheterodonta</taxon>
        <taxon>Imparidentia</taxon>
        <taxon>Neoheterodontei</taxon>
        <taxon>Myida</taxon>
        <taxon>Dreissenoidea</taxon>
        <taxon>Dreissenidae</taxon>
        <taxon>Dreissena</taxon>
    </lineage>
</organism>
<reference evidence="1" key="2">
    <citation type="submission" date="2020-11" db="EMBL/GenBank/DDBJ databases">
        <authorList>
            <person name="McCartney M.A."/>
            <person name="Auch B."/>
            <person name="Kono T."/>
            <person name="Mallez S."/>
            <person name="Becker A."/>
            <person name="Gohl D.M."/>
            <person name="Silverstein K.A.T."/>
            <person name="Koren S."/>
            <person name="Bechman K.B."/>
            <person name="Herman A."/>
            <person name="Abrahante J.E."/>
            <person name="Garbe J."/>
        </authorList>
    </citation>
    <scope>NUCLEOTIDE SEQUENCE</scope>
    <source>
        <strain evidence="1">Duluth1</strain>
        <tissue evidence="1">Whole animal</tissue>
    </source>
</reference>
<evidence type="ECO:0000313" key="1">
    <source>
        <dbReference type="EMBL" id="KAH3852576.1"/>
    </source>
</evidence>
<dbReference type="Proteomes" id="UP000828390">
    <property type="component" value="Unassembled WGS sequence"/>
</dbReference>
<name>A0A9D4L6Q1_DREPO</name>
<comment type="caution">
    <text evidence="1">The sequence shown here is derived from an EMBL/GenBank/DDBJ whole genome shotgun (WGS) entry which is preliminary data.</text>
</comment>
<accession>A0A9D4L6Q1</accession>
<evidence type="ECO:0000313" key="2">
    <source>
        <dbReference type="Proteomes" id="UP000828390"/>
    </source>
</evidence>
<proteinExistence type="predicted"/>
<dbReference type="AlphaFoldDB" id="A0A9D4L6Q1"/>
<protein>
    <submittedName>
        <fullName evidence="1">Uncharacterized protein</fullName>
    </submittedName>
</protein>
<dbReference type="EMBL" id="JAIWYP010000003">
    <property type="protein sequence ID" value="KAH3852576.1"/>
    <property type="molecule type" value="Genomic_DNA"/>
</dbReference>
<keyword evidence="2" id="KW-1185">Reference proteome</keyword>
<sequence>MYSPSIRATAPYRPEAPELTFYNMPEVPAITRFTTLPNTSRIFTPTQSPIMTSAPLIVCPPGTPLFEEIR</sequence>
<gene>
    <name evidence="1" type="ORF">DPMN_095087</name>
</gene>